<dbReference type="Proteomes" id="UP000194236">
    <property type="component" value="Unassembled WGS sequence"/>
</dbReference>
<keyword evidence="2" id="KW-1185">Reference proteome</keyword>
<gene>
    <name evidence="1" type="ORF">BLA29_000035</name>
</gene>
<reference evidence="1 2" key="1">
    <citation type="submission" date="2017-03" db="EMBL/GenBank/DDBJ databases">
        <title>Genome Survey of Euroglyphus maynei.</title>
        <authorList>
            <person name="Arlian L.G."/>
            <person name="Morgan M.S."/>
            <person name="Rider S.D."/>
        </authorList>
    </citation>
    <scope>NUCLEOTIDE SEQUENCE [LARGE SCALE GENOMIC DNA]</scope>
    <source>
        <strain evidence="1">Arlian Lab</strain>
        <tissue evidence="1">Whole body</tissue>
    </source>
</reference>
<accession>A0A1Y3ARM9</accession>
<organism evidence="1 2">
    <name type="scientific">Euroglyphus maynei</name>
    <name type="common">Mayne's house dust mite</name>
    <dbReference type="NCBI Taxonomy" id="6958"/>
    <lineage>
        <taxon>Eukaryota</taxon>
        <taxon>Metazoa</taxon>
        <taxon>Ecdysozoa</taxon>
        <taxon>Arthropoda</taxon>
        <taxon>Chelicerata</taxon>
        <taxon>Arachnida</taxon>
        <taxon>Acari</taxon>
        <taxon>Acariformes</taxon>
        <taxon>Sarcoptiformes</taxon>
        <taxon>Astigmata</taxon>
        <taxon>Psoroptidia</taxon>
        <taxon>Analgoidea</taxon>
        <taxon>Pyroglyphidae</taxon>
        <taxon>Pyroglyphinae</taxon>
        <taxon>Euroglyphus</taxon>
    </lineage>
</organism>
<proteinExistence type="predicted"/>
<comment type="caution">
    <text evidence="1">The sequence shown here is derived from an EMBL/GenBank/DDBJ whole genome shotgun (WGS) entry which is preliminary data.</text>
</comment>
<sequence length="127" mass="13832">MACCSGAVSRVLGDFLLRLARIEGRIEGDVPAAAGDATQRGAVKLVFLHSGIDRRCTAHRCAEAFHVRRRDFDGAEDVAADRERPCLKLLRGILLARHPHLQFTGAGTQYRQFGAGFHRVLAAPILA</sequence>
<name>A0A1Y3ARM9_EURMA</name>
<dbReference type="AlphaFoldDB" id="A0A1Y3ARM9"/>
<evidence type="ECO:0000313" key="1">
    <source>
        <dbReference type="EMBL" id="OTF70126.1"/>
    </source>
</evidence>
<dbReference type="EMBL" id="MUJZ01067202">
    <property type="protein sequence ID" value="OTF70126.1"/>
    <property type="molecule type" value="Genomic_DNA"/>
</dbReference>
<protein>
    <submittedName>
        <fullName evidence="1">Uncharacterized protein</fullName>
    </submittedName>
</protein>
<evidence type="ECO:0000313" key="2">
    <source>
        <dbReference type="Proteomes" id="UP000194236"/>
    </source>
</evidence>